<evidence type="ECO:0000256" key="2">
    <source>
        <dbReference type="ARBA" id="ARBA00022664"/>
    </source>
</evidence>
<dbReference type="AlphaFoldDB" id="A0A8X7CPR8"/>
<name>A0A8X7CPR8_9ARAC</name>
<dbReference type="InterPro" id="IPR032324">
    <property type="entry name" value="Clp1_N"/>
</dbReference>
<proteinExistence type="predicted"/>
<evidence type="ECO:0000259" key="7">
    <source>
        <dbReference type="Pfam" id="PF16573"/>
    </source>
</evidence>
<keyword evidence="4" id="KW-0067">ATP-binding</keyword>
<dbReference type="InterPro" id="IPR038239">
    <property type="entry name" value="Clp1_N_sf"/>
</dbReference>
<evidence type="ECO:0000256" key="6">
    <source>
        <dbReference type="SAM" id="MobiDB-lite"/>
    </source>
</evidence>
<evidence type="ECO:0000256" key="4">
    <source>
        <dbReference type="ARBA" id="ARBA00022840"/>
    </source>
</evidence>
<feature type="region of interest" description="Disordered" evidence="6">
    <location>
        <begin position="112"/>
        <end position="134"/>
    </location>
</feature>
<evidence type="ECO:0000313" key="9">
    <source>
        <dbReference type="Proteomes" id="UP000886998"/>
    </source>
</evidence>
<dbReference type="GO" id="GO:0006397">
    <property type="term" value="P:mRNA processing"/>
    <property type="evidence" value="ECO:0007669"/>
    <property type="project" value="UniProtKB-KW"/>
</dbReference>
<feature type="compositionally biased region" description="Basic and acidic residues" evidence="6">
    <location>
        <begin position="120"/>
        <end position="134"/>
    </location>
</feature>
<comment type="caution">
    <text evidence="8">The sequence shown here is derived from an EMBL/GenBank/DDBJ whole genome shotgun (WGS) entry which is preliminary data.</text>
</comment>
<keyword evidence="2" id="KW-0507">mRNA processing</keyword>
<evidence type="ECO:0000256" key="3">
    <source>
        <dbReference type="ARBA" id="ARBA00022741"/>
    </source>
</evidence>
<dbReference type="EMBL" id="BMAV01020223">
    <property type="protein sequence ID" value="GFY73595.1"/>
    <property type="molecule type" value="Genomic_DNA"/>
</dbReference>
<gene>
    <name evidence="8" type="primary">Clp1</name>
    <name evidence="8" type="ORF">TNIN_86371</name>
</gene>
<keyword evidence="5" id="KW-0539">Nucleus</keyword>
<accession>A0A8X7CPR8</accession>
<keyword evidence="9" id="KW-1185">Reference proteome</keyword>
<reference evidence="8" key="1">
    <citation type="submission" date="2020-08" db="EMBL/GenBank/DDBJ databases">
        <title>Multicomponent nature underlies the extraordinary mechanical properties of spider dragline silk.</title>
        <authorList>
            <person name="Kono N."/>
            <person name="Nakamura H."/>
            <person name="Mori M."/>
            <person name="Yoshida Y."/>
            <person name="Ohtoshi R."/>
            <person name="Malay A.D."/>
            <person name="Moran D.A.P."/>
            <person name="Tomita M."/>
            <person name="Numata K."/>
            <person name="Arakawa K."/>
        </authorList>
    </citation>
    <scope>NUCLEOTIDE SEQUENCE</scope>
</reference>
<dbReference type="GO" id="GO:0005634">
    <property type="term" value="C:nucleus"/>
    <property type="evidence" value="ECO:0007669"/>
    <property type="project" value="UniProtKB-SubCell"/>
</dbReference>
<comment type="subcellular location">
    <subcellularLocation>
        <location evidence="1">Nucleus</location>
    </subcellularLocation>
</comment>
<protein>
    <submittedName>
        <fullName evidence="8">Polyribonucleotide 5'-hydroxyl-kinase Clp1</fullName>
    </submittedName>
</protein>
<sequence>MAASENSKMYYNLEIENELRIIVGEVTAAVKIKLISGFAEIFGAEMELNKTYTFSTNACVAIFTWHGCTIVVTGNPLYVALGAGKSLENRDFWIGGKKGFVWTGRNSIESQEESQIIEQEEPRSNASSKEHVRI</sequence>
<dbReference type="FunFam" id="2.60.120.1030:FF:000001">
    <property type="entry name" value="Protein CLP1 homolog 5"/>
    <property type="match status" value="1"/>
</dbReference>
<evidence type="ECO:0000256" key="1">
    <source>
        <dbReference type="ARBA" id="ARBA00004123"/>
    </source>
</evidence>
<dbReference type="Pfam" id="PF16573">
    <property type="entry name" value="CLP1_N"/>
    <property type="match status" value="1"/>
</dbReference>
<organism evidence="8 9">
    <name type="scientific">Trichonephila inaurata madagascariensis</name>
    <dbReference type="NCBI Taxonomy" id="2747483"/>
    <lineage>
        <taxon>Eukaryota</taxon>
        <taxon>Metazoa</taxon>
        <taxon>Ecdysozoa</taxon>
        <taxon>Arthropoda</taxon>
        <taxon>Chelicerata</taxon>
        <taxon>Arachnida</taxon>
        <taxon>Araneae</taxon>
        <taxon>Araneomorphae</taxon>
        <taxon>Entelegynae</taxon>
        <taxon>Araneoidea</taxon>
        <taxon>Nephilidae</taxon>
        <taxon>Trichonephila</taxon>
        <taxon>Trichonephila inaurata</taxon>
    </lineage>
</organism>
<dbReference type="OrthoDB" id="258143at2759"/>
<feature type="domain" description="Clp1 N-terminal" evidence="7">
    <location>
        <begin position="13"/>
        <end position="77"/>
    </location>
</feature>
<dbReference type="Gene3D" id="2.60.120.1030">
    <property type="entry name" value="Clp1, DNA binding domain"/>
    <property type="match status" value="1"/>
</dbReference>
<evidence type="ECO:0000313" key="8">
    <source>
        <dbReference type="EMBL" id="GFY73595.1"/>
    </source>
</evidence>
<keyword evidence="3" id="KW-0547">Nucleotide-binding</keyword>
<dbReference type="Proteomes" id="UP000886998">
    <property type="component" value="Unassembled WGS sequence"/>
</dbReference>
<dbReference type="GO" id="GO:0005524">
    <property type="term" value="F:ATP binding"/>
    <property type="evidence" value="ECO:0007669"/>
    <property type="project" value="UniProtKB-KW"/>
</dbReference>
<evidence type="ECO:0000256" key="5">
    <source>
        <dbReference type="ARBA" id="ARBA00023242"/>
    </source>
</evidence>